<dbReference type="AlphaFoldDB" id="A0A557ZPV5"/>
<evidence type="ECO:0000313" key="1">
    <source>
        <dbReference type="EMBL" id="TVT14020.1"/>
    </source>
</evidence>
<dbReference type="EMBL" id="VJWX01000856">
    <property type="protein sequence ID" value="TVT14020.1"/>
    <property type="molecule type" value="Genomic_DNA"/>
</dbReference>
<organism evidence="1 2">
    <name type="scientific">Amycolatopsis rhizosphaerae</name>
    <dbReference type="NCBI Taxonomy" id="2053003"/>
    <lineage>
        <taxon>Bacteria</taxon>
        <taxon>Bacillati</taxon>
        <taxon>Actinomycetota</taxon>
        <taxon>Actinomycetes</taxon>
        <taxon>Pseudonocardiales</taxon>
        <taxon>Pseudonocardiaceae</taxon>
        <taxon>Amycolatopsis</taxon>
    </lineage>
</organism>
<keyword evidence="2" id="KW-1185">Reference proteome</keyword>
<protein>
    <recommendedName>
        <fullName evidence="3">HEAT repeat domain-containing protein</fullName>
    </recommendedName>
</protein>
<gene>
    <name evidence="1" type="ORF">FNH05_37445</name>
</gene>
<dbReference type="Proteomes" id="UP000320011">
    <property type="component" value="Unassembled WGS sequence"/>
</dbReference>
<sequence length="93" mass="10546">MPVEILERLAVDADPRVRHRVAMKRKLTPRLREALASDPDETVRMRIALNRKTPDVLERLSRDPSEHVRTAALARLGDREKAFRMTVSGSSGC</sequence>
<reference evidence="1 2" key="1">
    <citation type="submission" date="2019-07" db="EMBL/GenBank/DDBJ databases">
        <authorList>
            <person name="Duangmal K."/>
            <person name="Teo W.F.A."/>
        </authorList>
    </citation>
    <scope>NUCLEOTIDE SEQUENCE [LARGE SCALE GENOMIC DNA]</scope>
    <source>
        <strain evidence="1 2">TBRC 6029</strain>
    </source>
</reference>
<dbReference type="OrthoDB" id="3699606at2"/>
<dbReference type="InterPro" id="IPR011989">
    <property type="entry name" value="ARM-like"/>
</dbReference>
<dbReference type="InterPro" id="IPR016024">
    <property type="entry name" value="ARM-type_fold"/>
</dbReference>
<dbReference type="SUPFAM" id="SSF48371">
    <property type="entry name" value="ARM repeat"/>
    <property type="match status" value="1"/>
</dbReference>
<reference evidence="1 2" key="2">
    <citation type="submission" date="2019-08" db="EMBL/GenBank/DDBJ databases">
        <title>Amycolatopsis acidicola sp. nov., isolated from peat swamp forest soil.</title>
        <authorList>
            <person name="Srisuk N."/>
        </authorList>
    </citation>
    <scope>NUCLEOTIDE SEQUENCE [LARGE SCALE GENOMIC DNA]</scope>
    <source>
        <strain evidence="1 2">TBRC 6029</strain>
    </source>
</reference>
<accession>A0A557ZPV5</accession>
<name>A0A557ZPV5_9PSEU</name>
<dbReference type="Gene3D" id="1.25.10.10">
    <property type="entry name" value="Leucine-rich Repeat Variant"/>
    <property type="match status" value="1"/>
</dbReference>
<proteinExistence type="predicted"/>
<comment type="caution">
    <text evidence="1">The sequence shown here is derived from an EMBL/GenBank/DDBJ whole genome shotgun (WGS) entry which is preliminary data.</text>
</comment>
<evidence type="ECO:0008006" key="3">
    <source>
        <dbReference type="Google" id="ProtNLM"/>
    </source>
</evidence>
<dbReference type="RefSeq" id="WP_144593547.1">
    <property type="nucleotide sequence ID" value="NZ_VJWX01000856.1"/>
</dbReference>
<evidence type="ECO:0000313" key="2">
    <source>
        <dbReference type="Proteomes" id="UP000320011"/>
    </source>
</evidence>